<feature type="chain" id="PRO_5047337903" evidence="1">
    <location>
        <begin position="21"/>
        <end position="151"/>
    </location>
</feature>
<accession>A0ABU5VUY9</accession>
<evidence type="ECO:0000313" key="3">
    <source>
        <dbReference type="Proteomes" id="UP001302274"/>
    </source>
</evidence>
<keyword evidence="1" id="KW-0732">Signal</keyword>
<organism evidence="2 3">
    <name type="scientific">Bacteriovorax antarcticus</name>
    <dbReference type="NCBI Taxonomy" id="3088717"/>
    <lineage>
        <taxon>Bacteria</taxon>
        <taxon>Pseudomonadati</taxon>
        <taxon>Bdellovibrionota</taxon>
        <taxon>Bacteriovoracia</taxon>
        <taxon>Bacteriovoracales</taxon>
        <taxon>Bacteriovoracaceae</taxon>
        <taxon>Bacteriovorax</taxon>
    </lineage>
</organism>
<name>A0ABU5VUY9_9BACT</name>
<dbReference type="RefSeq" id="WP_323576749.1">
    <property type="nucleotide sequence ID" value="NZ_JAYGJQ010000002.1"/>
</dbReference>
<sequence>MKTKLFCLALMATLSFSVSAGTFLKLESGNASWTVNVKDKKGTVQIYTNSQGYNGSGLNSSELQRITFLPMSFGRSVDLPMKFELSDERSQETVEAFIVTLMKTELTGLPVKVLGSEVEFQNVTCLETGLFKKQLQCSSPYKAKLSVEFSK</sequence>
<proteinExistence type="predicted"/>
<dbReference type="Proteomes" id="UP001302274">
    <property type="component" value="Unassembled WGS sequence"/>
</dbReference>
<keyword evidence="3" id="KW-1185">Reference proteome</keyword>
<comment type="caution">
    <text evidence="2">The sequence shown here is derived from an EMBL/GenBank/DDBJ whole genome shotgun (WGS) entry which is preliminary data.</text>
</comment>
<evidence type="ECO:0000256" key="1">
    <source>
        <dbReference type="SAM" id="SignalP"/>
    </source>
</evidence>
<dbReference type="EMBL" id="JAYGJQ010000002">
    <property type="protein sequence ID" value="MEA9356854.1"/>
    <property type="molecule type" value="Genomic_DNA"/>
</dbReference>
<evidence type="ECO:0000313" key="2">
    <source>
        <dbReference type="EMBL" id="MEA9356854.1"/>
    </source>
</evidence>
<feature type="signal peptide" evidence="1">
    <location>
        <begin position="1"/>
        <end position="20"/>
    </location>
</feature>
<gene>
    <name evidence="2" type="ORF">SHI21_11585</name>
</gene>
<reference evidence="2 3" key="1">
    <citation type="submission" date="2023-11" db="EMBL/GenBank/DDBJ databases">
        <title>A Novel Polar Bacteriovorax (B. antarcticus) Isolated from the Biocrust in Antarctica.</title>
        <authorList>
            <person name="Mun W."/>
            <person name="Choi S.Y."/>
            <person name="Mitchell R.J."/>
        </authorList>
    </citation>
    <scope>NUCLEOTIDE SEQUENCE [LARGE SCALE GENOMIC DNA]</scope>
    <source>
        <strain evidence="2 3">PP10</strain>
    </source>
</reference>
<protein>
    <submittedName>
        <fullName evidence="2">Uncharacterized protein</fullName>
    </submittedName>
</protein>